<evidence type="ECO:0000256" key="15">
    <source>
        <dbReference type="ARBA" id="ARBA00023172"/>
    </source>
</evidence>
<evidence type="ECO:0000256" key="6">
    <source>
        <dbReference type="ARBA" id="ARBA00022722"/>
    </source>
</evidence>
<keyword evidence="11" id="KW-0269">Exonuclease</keyword>
<dbReference type="InterPro" id="IPR014144">
    <property type="entry name" value="LigD_PE_domain"/>
</dbReference>
<dbReference type="GO" id="GO:0016874">
    <property type="term" value="F:ligase activity"/>
    <property type="evidence" value="ECO:0007669"/>
    <property type="project" value="UniProtKB-KW"/>
</dbReference>
<dbReference type="PROSITE" id="PS00333">
    <property type="entry name" value="DNA_LIGASE_A2"/>
    <property type="match status" value="1"/>
</dbReference>
<dbReference type="Gene3D" id="3.30.470.30">
    <property type="entry name" value="DNA ligase/mRNA capping enzyme"/>
    <property type="match status" value="1"/>
</dbReference>
<dbReference type="InterPro" id="IPR012340">
    <property type="entry name" value="NA-bd_OB-fold"/>
</dbReference>
<dbReference type="NCBIfam" id="TIGR02776">
    <property type="entry name" value="NHEJ_ligase_prk"/>
    <property type="match status" value="1"/>
</dbReference>
<dbReference type="InterPro" id="IPR012310">
    <property type="entry name" value="DNA_ligase_ATP-dep_cent"/>
</dbReference>
<evidence type="ECO:0000256" key="21">
    <source>
        <dbReference type="SAM" id="MobiDB-lite"/>
    </source>
</evidence>
<dbReference type="PROSITE" id="PS50160">
    <property type="entry name" value="DNA_LIGASE_A3"/>
    <property type="match status" value="1"/>
</dbReference>
<dbReference type="InterPro" id="IPR012309">
    <property type="entry name" value="DNA_ligase_ATP-dep_C"/>
</dbReference>
<dbReference type="SUPFAM" id="SSF50249">
    <property type="entry name" value="Nucleic acid-binding proteins"/>
    <property type="match status" value="1"/>
</dbReference>
<dbReference type="CDD" id="cd04865">
    <property type="entry name" value="LigD_Pol_like_2"/>
    <property type="match status" value="1"/>
</dbReference>
<keyword evidence="12" id="KW-0067">ATP-binding</keyword>
<evidence type="ECO:0000256" key="16">
    <source>
        <dbReference type="ARBA" id="ARBA00023204"/>
    </source>
</evidence>
<evidence type="ECO:0000256" key="17">
    <source>
        <dbReference type="ARBA" id="ARBA00023211"/>
    </source>
</evidence>
<dbReference type="InterPro" id="IPR014145">
    <property type="entry name" value="LigD_pol_dom"/>
</dbReference>
<dbReference type="InterPro" id="IPR014143">
    <property type="entry name" value="NHEJ_ligase_prk"/>
</dbReference>
<reference evidence="23 24" key="1">
    <citation type="submission" date="2021-03" db="EMBL/GenBank/DDBJ databases">
        <title>Flavobacterium Flabelliformis Sp. Nov. And Flavobacterium Geliluteum Sp. Nov., Two Novel Multidrug Resistant Psychrophilic Species Isolated From Antarctica.</title>
        <authorList>
            <person name="Kralova S."/>
            <person name="Busse H.J."/>
            <person name="Bezdicek M."/>
            <person name="Nykrynova M."/>
            <person name="Kroupova E."/>
            <person name="Krsek D."/>
            <person name="Sedlacek I."/>
        </authorList>
    </citation>
    <scope>NUCLEOTIDE SEQUENCE [LARGE SCALE GENOMIC DNA]</scope>
    <source>
        <strain evidence="23 24">P4023</strain>
    </source>
</reference>
<evidence type="ECO:0000256" key="2">
    <source>
        <dbReference type="ARBA" id="ARBA00012727"/>
    </source>
</evidence>
<dbReference type="Pfam" id="PF01068">
    <property type="entry name" value="DNA_ligase_A_M"/>
    <property type="match status" value="1"/>
</dbReference>
<gene>
    <name evidence="23" type="primary">ligD</name>
    <name evidence="23" type="ORF">J3S90_09385</name>
</gene>
<dbReference type="Pfam" id="PF21686">
    <property type="entry name" value="LigD_Prim-Pol"/>
    <property type="match status" value="1"/>
</dbReference>
<keyword evidence="13" id="KW-0239">DNA-directed DNA polymerase</keyword>
<feature type="region of interest" description="Disordered" evidence="21">
    <location>
        <begin position="1"/>
        <end position="23"/>
    </location>
</feature>
<evidence type="ECO:0000259" key="22">
    <source>
        <dbReference type="PROSITE" id="PS50160"/>
    </source>
</evidence>
<dbReference type="Gene3D" id="3.90.920.10">
    <property type="entry name" value="DNA primase, PRIM domain"/>
    <property type="match status" value="1"/>
</dbReference>
<dbReference type="Proteomes" id="UP000674217">
    <property type="component" value="Unassembled WGS sequence"/>
</dbReference>
<dbReference type="EC" id="6.5.1.1" evidence="2"/>
<keyword evidence="17" id="KW-0464">Manganese</keyword>
<dbReference type="InterPro" id="IPR052171">
    <property type="entry name" value="NHEJ_LigD"/>
</dbReference>
<dbReference type="CDD" id="cd07971">
    <property type="entry name" value="OBF_DNA_ligase_LigD"/>
    <property type="match status" value="1"/>
</dbReference>
<keyword evidence="14" id="KW-0238">DNA-binding</keyword>
<keyword evidence="8" id="KW-0547">Nucleotide-binding</keyword>
<comment type="cofactor">
    <cofactor evidence="1">
        <name>Mn(2+)</name>
        <dbReference type="ChEBI" id="CHEBI:29035"/>
    </cofactor>
</comment>
<evidence type="ECO:0000256" key="5">
    <source>
        <dbReference type="ARBA" id="ARBA00022695"/>
    </source>
</evidence>
<dbReference type="SUPFAM" id="SSF56091">
    <property type="entry name" value="DNA ligase/mRNA capping enzyme, catalytic domain"/>
    <property type="match status" value="1"/>
</dbReference>
<keyword evidence="24" id="KW-1185">Reference proteome</keyword>
<proteinExistence type="predicted"/>
<keyword evidence="9" id="KW-0227">DNA damage</keyword>
<dbReference type="RefSeq" id="WP_210645983.1">
    <property type="nucleotide sequence ID" value="NZ_JAGFBU010000003.1"/>
</dbReference>
<feature type="domain" description="ATP-dependent DNA ligase family profile" evidence="22">
    <location>
        <begin position="301"/>
        <end position="394"/>
    </location>
</feature>
<dbReference type="EMBL" id="JAGFBU010000003">
    <property type="protein sequence ID" value="MBP4142015.1"/>
    <property type="molecule type" value="Genomic_DNA"/>
</dbReference>
<dbReference type="InterPro" id="IPR016059">
    <property type="entry name" value="DNA_ligase_ATP-dep_CS"/>
</dbReference>
<keyword evidence="10" id="KW-0378">Hydrolase</keyword>
<dbReference type="Gene3D" id="3.30.1490.70">
    <property type="match status" value="1"/>
</dbReference>
<evidence type="ECO:0000313" key="23">
    <source>
        <dbReference type="EMBL" id="MBP4142015.1"/>
    </source>
</evidence>
<keyword evidence="4" id="KW-0808">Transferase</keyword>
<dbReference type="Pfam" id="PF04679">
    <property type="entry name" value="DNA_ligase_A_C"/>
    <property type="match status" value="1"/>
</dbReference>
<evidence type="ECO:0000256" key="3">
    <source>
        <dbReference type="ARBA" id="ARBA00022598"/>
    </source>
</evidence>
<dbReference type="NCBIfam" id="TIGR02779">
    <property type="entry name" value="NHEJ_ligase_lig"/>
    <property type="match status" value="1"/>
</dbReference>
<name>A0ABS5CTR5_9FLAO</name>
<evidence type="ECO:0000256" key="7">
    <source>
        <dbReference type="ARBA" id="ARBA00022723"/>
    </source>
</evidence>
<dbReference type="NCBIfam" id="TIGR02777">
    <property type="entry name" value="LigD_PE_dom"/>
    <property type="match status" value="1"/>
</dbReference>
<dbReference type="InterPro" id="IPR014146">
    <property type="entry name" value="LigD_ligase_dom"/>
</dbReference>
<evidence type="ECO:0000256" key="9">
    <source>
        <dbReference type="ARBA" id="ARBA00022763"/>
    </source>
</evidence>
<keyword evidence="6" id="KW-0540">Nuclease</keyword>
<organism evidence="23 24">
    <name type="scientific">Flavobacterium flabelliforme</name>
    <dbReference type="NCBI Taxonomy" id="2816119"/>
    <lineage>
        <taxon>Bacteria</taxon>
        <taxon>Pseudomonadati</taxon>
        <taxon>Bacteroidota</taxon>
        <taxon>Flavobacteriia</taxon>
        <taxon>Flavobacteriales</taxon>
        <taxon>Flavobacteriaceae</taxon>
        <taxon>Flavobacterium</taxon>
    </lineage>
</organism>
<dbReference type="Gene3D" id="2.40.50.140">
    <property type="entry name" value="Nucleic acid-binding proteins"/>
    <property type="match status" value="1"/>
</dbReference>
<evidence type="ECO:0000256" key="13">
    <source>
        <dbReference type="ARBA" id="ARBA00022932"/>
    </source>
</evidence>
<evidence type="ECO:0000256" key="4">
    <source>
        <dbReference type="ARBA" id="ARBA00022679"/>
    </source>
</evidence>
<sequence length="833" mass="96528">MSLEKYKDKRNFDQTEEPEGKIEHSKSELIFVVQKHAASHLHYDFRLEMGGVLKSWAIPKGPSLDPDVKRLAVQVEDHPHSYRDFEGTISKGNYGAGNVIVWDNGTYTSTEKKNLKEDEDLLLKGFNKGHISFTLHGKKLNGDFSLVKLKGKQDNTWLLIKKEDSFASLEDILKSDASVQTGLTLKEVQIQGKSLEKKQTTQENKNKEIIFQSPMLATLSKNAFDNKKWVFEKKYDGFRIQALISSNKVSLYSSNEQIYTKDFQSVADDLKVIDHEVILDGEIVVEDKNGKSDFQMLQNFLKTGEGNLKYYIFDILNLDKNEIVNLKLLERKELLKILLQQYKFKRTFYSNHIFEKGIKLFEKSKKDNEEGIMAKRADSTYQLDKRSADWLKIKNYLEEEAIIIGITKPKDNRAYFGALLLAQYDNGVLRYIGKCGSGFTDESLKTLYNKFKDYLLNQSPIEEKIKLRETIQWMKPHFICTVKFSEWTTDKRLRHPVFLRIRDDKKLKTVVREDNSLQQENSSSVNKFENLEEDLKVKIGKQNLILTNLNKIYFKGDMISKGELIHYYSEVSDYILPYLKDRPQSLNRFPNGIDSTNFYQKDINLDKSPKWLKTEKVYSDSNDKQIDYLICNDKETLIYMVNLGCIDFNPWNSTIKNLENPDWMVIDIDPDDGNFVEVIKTVLMVREVLDKLEVESYCKTSGATGMHVYVPLGGKYNYESVKIFAQIIAREIQSKLPETTTLERSINKRNHKIYIDYLQNRKGQTIAAPYSVRPHAGATVSTPLEWSEVQLKMRPTDFTIKNALKRFERKGDLWKPVLGAGIDINKVIEKYNS</sequence>
<comment type="catalytic activity">
    <reaction evidence="20">
        <text>ATP + (deoxyribonucleotide)n-3'-hydroxyl + 5'-phospho-(deoxyribonucleotide)m = (deoxyribonucleotide)n+m + AMP + diphosphate.</text>
        <dbReference type="EC" id="6.5.1.1"/>
    </reaction>
</comment>
<keyword evidence="7" id="KW-0479">Metal-binding</keyword>
<evidence type="ECO:0000256" key="8">
    <source>
        <dbReference type="ARBA" id="ARBA00022741"/>
    </source>
</evidence>
<evidence type="ECO:0000256" key="12">
    <source>
        <dbReference type="ARBA" id="ARBA00022840"/>
    </source>
</evidence>
<evidence type="ECO:0000256" key="11">
    <source>
        <dbReference type="ARBA" id="ARBA00022839"/>
    </source>
</evidence>
<keyword evidence="5" id="KW-0548">Nucleotidyltransferase</keyword>
<accession>A0ABS5CTR5</accession>
<dbReference type="NCBIfam" id="TIGR02778">
    <property type="entry name" value="ligD_pol"/>
    <property type="match status" value="1"/>
</dbReference>
<evidence type="ECO:0000256" key="19">
    <source>
        <dbReference type="ARBA" id="ARBA00029943"/>
    </source>
</evidence>
<evidence type="ECO:0000256" key="20">
    <source>
        <dbReference type="ARBA" id="ARBA00034003"/>
    </source>
</evidence>
<evidence type="ECO:0000256" key="1">
    <source>
        <dbReference type="ARBA" id="ARBA00001936"/>
    </source>
</evidence>
<evidence type="ECO:0000256" key="10">
    <source>
        <dbReference type="ARBA" id="ARBA00022801"/>
    </source>
</evidence>
<keyword evidence="3 23" id="KW-0436">Ligase</keyword>
<dbReference type="Pfam" id="PF13298">
    <property type="entry name" value="LigD_N"/>
    <property type="match status" value="1"/>
</dbReference>
<evidence type="ECO:0000256" key="18">
    <source>
        <dbReference type="ARBA" id="ARBA00023268"/>
    </source>
</evidence>
<keyword evidence="18" id="KW-0511">Multifunctional enzyme</keyword>
<evidence type="ECO:0000313" key="24">
    <source>
        <dbReference type="Proteomes" id="UP000674217"/>
    </source>
</evidence>
<dbReference type="PANTHER" id="PTHR42705">
    <property type="entry name" value="BIFUNCTIONAL NON-HOMOLOGOUS END JOINING PROTEIN LIGD"/>
    <property type="match status" value="1"/>
</dbReference>
<evidence type="ECO:0000256" key="14">
    <source>
        <dbReference type="ARBA" id="ARBA00023125"/>
    </source>
</evidence>
<protein>
    <recommendedName>
        <fullName evidence="2">DNA ligase (ATP)</fullName>
        <ecNumber evidence="2">6.5.1.1</ecNumber>
    </recommendedName>
    <alternativeName>
        <fullName evidence="19">NHEJ DNA polymerase</fullName>
    </alternativeName>
</protein>
<keyword evidence="16" id="KW-0234">DNA repair</keyword>
<keyword evidence="15" id="KW-0233">DNA recombination</keyword>
<dbReference type="PANTHER" id="PTHR42705:SF2">
    <property type="entry name" value="BIFUNCTIONAL NON-HOMOLOGOUS END JOINING PROTEIN LIGD"/>
    <property type="match status" value="1"/>
</dbReference>
<comment type="caution">
    <text evidence="23">The sequence shown here is derived from an EMBL/GenBank/DDBJ whole genome shotgun (WGS) entry which is preliminary data.</text>
</comment>